<accession>A0A222FJJ2</accession>
<keyword evidence="1" id="KW-1133">Transmembrane helix</keyword>
<dbReference type="InterPro" id="IPR019196">
    <property type="entry name" value="ABC_transp_unknown"/>
</dbReference>
<gene>
    <name evidence="4" type="ORF">CHH28_11245</name>
</gene>
<reference evidence="4 5" key="1">
    <citation type="submission" date="2017-07" db="EMBL/GenBank/DDBJ databases">
        <title>Annotated genome sequence of Bacterioplanes sanyensis isolated from Red Sea.</title>
        <authorList>
            <person name="Rehman Z.U."/>
        </authorList>
    </citation>
    <scope>NUCLEOTIDE SEQUENCE [LARGE SCALE GENOMIC DNA]</scope>
    <source>
        <strain evidence="4 5">NV9</strain>
    </source>
</reference>
<evidence type="ECO:0000259" key="3">
    <source>
        <dbReference type="Pfam" id="PF23357"/>
    </source>
</evidence>
<dbReference type="EMBL" id="CP022530">
    <property type="protein sequence ID" value="ASP39217.1"/>
    <property type="molecule type" value="Genomic_DNA"/>
</dbReference>
<feature type="domain" description="ABC-type uncharacterised transport system" evidence="2">
    <location>
        <begin position="172"/>
        <end position="473"/>
    </location>
</feature>
<dbReference type="InterPro" id="IPR055396">
    <property type="entry name" value="DUF7088"/>
</dbReference>
<keyword evidence="5" id="KW-1185">Reference proteome</keyword>
<evidence type="ECO:0000259" key="2">
    <source>
        <dbReference type="Pfam" id="PF09822"/>
    </source>
</evidence>
<keyword evidence="1" id="KW-0472">Membrane</keyword>
<evidence type="ECO:0000256" key="1">
    <source>
        <dbReference type="SAM" id="Phobius"/>
    </source>
</evidence>
<feature type="transmembrane region" description="Helical" evidence="1">
    <location>
        <begin position="585"/>
        <end position="606"/>
    </location>
</feature>
<feature type="domain" description="DUF7088" evidence="3">
    <location>
        <begin position="34"/>
        <end position="134"/>
    </location>
</feature>
<dbReference type="OrthoDB" id="9777219at2"/>
<proteinExistence type="predicted"/>
<evidence type="ECO:0000313" key="4">
    <source>
        <dbReference type="EMBL" id="ASP39217.1"/>
    </source>
</evidence>
<dbReference type="KEGG" id="bsan:CHH28_11245"/>
<dbReference type="AlphaFoldDB" id="A0A222FJJ2"/>
<dbReference type="Pfam" id="PF23357">
    <property type="entry name" value="DUF7088"/>
    <property type="match status" value="1"/>
</dbReference>
<organism evidence="4 5">
    <name type="scientific">Bacterioplanes sanyensis</name>
    <dbReference type="NCBI Taxonomy" id="1249553"/>
    <lineage>
        <taxon>Bacteria</taxon>
        <taxon>Pseudomonadati</taxon>
        <taxon>Pseudomonadota</taxon>
        <taxon>Gammaproteobacteria</taxon>
        <taxon>Oceanospirillales</taxon>
        <taxon>Oceanospirillaceae</taxon>
        <taxon>Bacterioplanes</taxon>
    </lineage>
</organism>
<name>A0A222FJJ2_9GAMM</name>
<dbReference type="RefSeq" id="WP_094060397.1">
    <property type="nucleotide sequence ID" value="NZ_CP022530.1"/>
</dbReference>
<sequence>MRTVIMIVVVAVALLAGNALLQLLGASARIDLTEQQLYSLSAGTRQVVGELQKPLTVELYFSQQASEDLTQLRAYAERVDELLQEYRLASDGQLTLRRVDPEPFSEQEDDATRFGLQSVPVGNLGESLYFGLVVRDANDNYETLAFLQPDREPYLEYELTQMIYRLQQDTLPVIGVLSGLPVMGGFNPATGQPNEPWMAIEQLQSLYEVRSLNAELTRIDSDVDVLLLIQPPDLTEQAQYAIDQFALAGGRVLAFIDPVAETAAGGMMGLQQQASADSLTTLLAAWGIDWQSNQAVLDATNALVVSQGPGKPPMRHFGLLALGESSFVADQLQTSALEAVNLSSVGRLTAVEDASSVFLPWLFSSADSMSIDATRLQMGADLLQLQRDFSSAAERQILAATVTGSARSAFSAIQAEQWRQPEDPEHIADTQQLAVTVVADTDVLSDRLWVQVQNFFGQRIATPWADNGTLLVNLTDQMAGSTALMSLRARGQYQRPFDRVEALREQAEQRFLASEQRLQQQLQATEQQLMELQPAPGDEPLTLTAEQQQAIEAFQQQKLDIRRELREVQHALNKDIDALGTQLKVLNILLLPLLLTLLVGGIAYLLQRRRVL</sequence>
<dbReference type="Pfam" id="PF09822">
    <property type="entry name" value="ABC_transp_aux"/>
    <property type="match status" value="1"/>
</dbReference>
<dbReference type="Proteomes" id="UP000202440">
    <property type="component" value="Chromosome"/>
</dbReference>
<keyword evidence="1" id="KW-0812">Transmembrane</keyword>
<evidence type="ECO:0000313" key="5">
    <source>
        <dbReference type="Proteomes" id="UP000202440"/>
    </source>
</evidence>
<protein>
    <submittedName>
        <fullName evidence="4">ABC transporter</fullName>
    </submittedName>
</protein>